<dbReference type="RefSeq" id="XP_031918606.1">
    <property type="nucleotide sequence ID" value="XM_032058638.1"/>
</dbReference>
<dbReference type="OrthoDB" id="3549294at2759"/>
<dbReference type="AlphaFoldDB" id="A0A5N6T886"/>
<dbReference type="GeneID" id="43642848"/>
<sequence>MRSLLGGTFFKADIECNLVSAWLSPAFAVINPILEEGSFVQLATALERRQPKLTPLWLGALMTGLARSGLRDIRNGLTAIDLTQLRGRGTTNCFITPKPGVA</sequence>
<dbReference type="Proteomes" id="UP000325672">
    <property type="component" value="Unassembled WGS sequence"/>
</dbReference>
<reference evidence="1 2" key="1">
    <citation type="submission" date="2019-04" db="EMBL/GenBank/DDBJ databases">
        <title>Friends and foes A comparative genomics study of 23 Aspergillus species from section Flavi.</title>
        <authorList>
            <consortium name="DOE Joint Genome Institute"/>
            <person name="Kjaerbolling I."/>
            <person name="Vesth T."/>
            <person name="Frisvad J.C."/>
            <person name="Nybo J.L."/>
            <person name="Theobald S."/>
            <person name="Kildgaard S."/>
            <person name="Isbrandt T."/>
            <person name="Kuo A."/>
            <person name="Sato A."/>
            <person name="Lyhne E.K."/>
            <person name="Kogle M.E."/>
            <person name="Wiebenga A."/>
            <person name="Kun R.S."/>
            <person name="Lubbers R.J."/>
            <person name="Makela M.R."/>
            <person name="Barry K."/>
            <person name="Chovatia M."/>
            <person name="Clum A."/>
            <person name="Daum C."/>
            <person name="Haridas S."/>
            <person name="He G."/>
            <person name="LaButti K."/>
            <person name="Lipzen A."/>
            <person name="Mondo S."/>
            <person name="Riley R."/>
            <person name="Salamov A."/>
            <person name="Simmons B.A."/>
            <person name="Magnuson J.K."/>
            <person name="Henrissat B."/>
            <person name="Mortensen U.H."/>
            <person name="Larsen T.O."/>
            <person name="Devries R.P."/>
            <person name="Grigoriev I.V."/>
            <person name="Machida M."/>
            <person name="Baker S.E."/>
            <person name="Andersen M.R."/>
        </authorList>
    </citation>
    <scope>NUCLEOTIDE SEQUENCE [LARGE SCALE GENOMIC DNA]</scope>
    <source>
        <strain evidence="1 2">CBS 117625</strain>
    </source>
</reference>
<protein>
    <submittedName>
        <fullName evidence="1">Uncharacterized protein</fullName>
    </submittedName>
</protein>
<proteinExistence type="predicted"/>
<keyword evidence="2" id="KW-1185">Reference proteome</keyword>
<name>A0A5N6T886_ASPPS</name>
<evidence type="ECO:0000313" key="1">
    <source>
        <dbReference type="EMBL" id="KAE8142543.1"/>
    </source>
</evidence>
<evidence type="ECO:0000313" key="2">
    <source>
        <dbReference type="Proteomes" id="UP000325672"/>
    </source>
</evidence>
<accession>A0A5N6T886</accession>
<gene>
    <name evidence="1" type="ORF">BDV38DRAFT_278065</name>
</gene>
<dbReference type="EMBL" id="ML743554">
    <property type="protein sequence ID" value="KAE8142543.1"/>
    <property type="molecule type" value="Genomic_DNA"/>
</dbReference>
<organism evidence="1 2">
    <name type="scientific">Aspergillus pseudotamarii</name>
    <dbReference type="NCBI Taxonomy" id="132259"/>
    <lineage>
        <taxon>Eukaryota</taxon>
        <taxon>Fungi</taxon>
        <taxon>Dikarya</taxon>
        <taxon>Ascomycota</taxon>
        <taxon>Pezizomycotina</taxon>
        <taxon>Eurotiomycetes</taxon>
        <taxon>Eurotiomycetidae</taxon>
        <taxon>Eurotiales</taxon>
        <taxon>Aspergillaceae</taxon>
        <taxon>Aspergillus</taxon>
        <taxon>Aspergillus subgen. Circumdati</taxon>
    </lineage>
</organism>